<proteinExistence type="predicted"/>
<sequence>MTAQSEEGTCVRSAGNMMQATRTGGGAAAADDTITAIRRRWLHVESTAIKPWATFPLAASLSVCLTARHPRSPQPLFYREPIGEAGALGGGRKSDLYFLRNEVRFRSERSGSKVSPGTLTQGVVGPITISLKEKEEK</sequence>
<evidence type="ECO:0000313" key="2">
    <source>
        <dbReference type="Proteomes" id="UP000324222"/>
    </source>
</evidence>
<accession>A0A5B7FFD3</accession>
<gene>
    <name evidence="1" type="ORF">E2C01_037904</name>
</gene>
<dbReference type="AlphaFoldDB" id="A0A5B7FFD3"/>
<dbReference type="Proteomes" id="UP000324222">
    <property type="component" value="Unassembled WGS sequence"/>
</dbReference>
<evidence type="ECO:0000313" key="1">
    <source>
        <dbReference type="EMBL" id="MPC44237.1"/>
    </source>
</evidence>
<name>A0A5B7FFD3_PORTR</name>
<dbReference type="EMBL" id="VSRR010006190">
    <property type="protein sequence ID" value="MPC44237.1"/>
    <property type="molecule type" value="Genomic_DNA"/>
</dbReference>
<protein>
    <submittedName>
        <fullName evidence="1">Uncharacterized protein</fullName>
    </submittedName>
</protein>
<organism evidence="1 2">
    <name type="scientific">Portunus trituberculatus</name>
    <name type="common">Swimming crab</name>
    <name type="synonym">Neptunus trituberculatus</name>
    <dbReference type="NCBI Taxonomy" id="210409"/>
    <lineage>
        <taxon>Eukaryota</taxon>
        <taxon>Metazoa</taxon>
        <taxon>Ecdysozoa</taxon>
        <taxon>Arthropoda</taxon>
        <taxon>Crustacea</taxon>
        <taxon>Multicrustacea</taxon>
        <taxon>Malacostraca</taxon>
        <taxon>Eumalacostraca</taxon>
        <taxon>Eucarida</taxon>
        <taxon>Decapoda</taxon>
        <taxon>Pleocyemata</taxon>
        <taxon>Brachyura</taxon>
        <taxon>Eubrachyura</taxon>
        <taxon>Portunoidea</taxon>
        <taxon>Portunidae</taxon>
        <taxon>Portuninae</taxon>
        <taxon>Portunus</taxon>
    </lineage>
</organism>
<comment type="caution">
    <text evidence="1">The sequence shown here is derived from an EMBL/GenBank/DDBJ whole genome shotgun (WGS) entry which is preliminary data.</text>
</comment>
<reference evidence="1 2" key="1">
    <citation type="submission" date="2019-05" db="EMBL/GenBank/DDBJ databases">
        <title>Another draft genome of Portunus trituberculatus and its Hox gene families provides insights of decapod evolution.</title>
        <authorList>
            <person name="Jeong J.-H."/>
            <person name="Song I."/>
            <person name="Kim S."/>
            <person name="Choi T."/>
            <person name="Kim D."/>
            <person name="Ryu S."/>
            <person name="Kim W."/>
        </authorList>
    </citation>
    <scope>NUCLEOTIDE SEQUENCE [LARGE SCALE GENOMIC DNA]</scope>
    <source>
        <tissue evidence="1">Muscle</tissue>
    </source>
</reference>
<keyword evidence="2" id="KW-1185">Reference proteome</keyword>